<keyword evidence="4" id="KW-1185">Reference proteome</keyword>
<evidence type="ECO:0000313" key="3">
    <source>
        <dbReference type="EMBL" id="GHP09797.1"/>
    </source>
</evidence>
<keyword evidence="2" id="KW-0472">Membrane</keyword>
<evidence type="ECO:0000256" key="1">
    <source>
        <dbReference type="SAM" id="MobiDB-lite"/>
    </source>
</evidence>
<feature type="transmembrane region" description="Helical" evidence="2">
    <location>
        <begin position="23"/>
        <end position="43"/>
    </location>
</feature>
<feature type="transmembrane region" description="Helical" evidence="2">
    <location>
        <begin position="263"/>
        <end position="281"/>
    </location>
</feature>
<dbReference type="InterPro" id="IPR036259">
    <property type="entry name" value="MFS_trans_sf"/>
</dbReference>
<dbReference type="Proteomes" id="UP000660262">
    <property type="component" value="Unassembled WGS sequence"/>
</dbReference>
<dbReference type="AlphaFoldDB" id="A0A830HXV5"/>
<feature type="compositionally biased region" description="Acidic residues" evidence="1">
    <location>
        <begin position="96"/>
        <end position="121"/>
    </location>
</feature>
<feature type="transmembrane region" description="Helical" evidence="2">
    <location>
        <begin position="63"/>
        <end position="81"/>
    </location>
</feature>
<evidence type="ECO:0000313" key="4">
    <source>
        <dbReference type="Proteomes" id="UP000660262"/>
    </source>
</evidence>
<organism evidence="3 4">
    <name type="scientific">Pycnococcus provasolii</name>
    <dbReference type="NCBI Taxonomy" id="41880"/>
    <lineage>
        <taxon>Eukaryota</taxon>
        <taxon>Viridiplantae</taxon>
        <taxon>Chlorophyta</taxon>
        <taxon>Pseudoscourfieldiophyceae</taxon>
        <taxon>Pseudoscourfieldiales</taxon>
        <taxon>Pycnococcaceae</taxon>
        <taxon>Pycnococcus</taxon>
    </lineage>
</organism>
<name>A0A830HXV5_9CHLO</name>
<proteinExistence type="predicted"/>
<protein>
    <submittedName>
        <fullName evidence="3">Uncharacterized protein</fullName>
    </submittedName>
</protein>
<accession>A0A830HXV5</accession>
<feature type="region of interest" description="Disordered" evidence="1">
    <location>
        <begin position="93"/>
        <end position="125"/>
    </location>
</feature>
<feature type="transmembrane region" description="Helical" evidence="2">
    <location>
        <begin position="229"/>
        <end position="251"/>
    </location>
</feature>
<dbReference type="SUPFAM" id="SSF103473">
    <property type="entry name" value="MFS general substrate transporter"/>
    <property type="match status" value="1"/>
</dbReference>
<feature type="transmembrane region" description="Helical" evidence="2">
    <location>
        <begin position="132"/>
        <end position="151"/>
    </location>
</feature>
<evidence type="ECO:0000256" key="2">
    <source>
        <dbReference type="SAM" id="Phobius"/>
    </source>
</evidence>
<keyword evidence="2" id="KW-1133">Transmembrane helix</keyword>
<gene>
    <name evidence="3" type="ORF">PPROV_000853200</name>
</gene>
<reference evidence="3" key="1">
    <citation type="submission" date="2020-10" db="EMBL/GenBank/DDBJ databases">
        <title>Unveiling of a novel bifunctional photoreceptor, Dualchrome1, isolated from a cosmopolitan green alga.</title>
        <authorList>
            <person name="Suzuki S."/>
            <person name="Kawachi M."/>
        </authorList>
    </citation>
    <scope>NUCLEOTIDE SEQUENCE</scope>
    <source>
        <strain evidence="3">NIES 2893</strain>
    </source>
</reference>
<dbReference type="EMBL" id="BNJQ01000026">
    <property type="protein sequence ID" value="GHP09797.1"/>
    <property type="molecule type" value="Genomic_DNA"/>
</dbReference>
<feature type="transmembrane region" description="Helical" evidence="2">
    <location>
        <begin position="199"/>
        <end position="223"/>
    </location>
</feature>
<keyword evidence="2" id="KW-0812">Transmembrane</keyword>
<sequence>MSTIFAHALDAGKARPHVMRADVRAVLTSAGAGACGLVAQIFAYAQGMSRPDDVPLRISSKDIFVPVAAIQSAALLAFVLVPTTAAVENEYFEPVPAEEEDGDDNDDVNVEEEEEEEEEEERLPRRQLQMNTVLAQVFLSSVLEFFAPAIIPKLVHGSGTNHSSSLWAITAAWNAAGILGRVAIGVLGRRTRERHATTFVALAIQTAAWLFAVVCATKTWVAVHELSTPVTAALAMAIGSMMHGAIVTAAWTEAKSMSAASSIGVANQVGAAAGAIFGYIGM</sequence>
<feature type="transmembrane region" description="Helical" evidence="2">
    <location>
        <begin position="166"/>
        <end position="187"/>
    </location>
</feature>
<comment type="caution">
    <text evidence="3">The sequence shown here is derived from an EMBL/GenBank/DDBJ whole genome shotgun (WGS) entry which is preliminary data.</text>
</comment>